<accession>A0A220S125</accession>
<evidence type="ECO:0000256" key="1">
    <source>
        <dbReference type="ARBA" id="ARBA00001946"/>
    </source>
</evidence>
<dbReference type="CDD" id="cd03676">
    <property type="entry name" value="NUDIX_Tnr3_like"/>
    <property type="match status" value="1"/>
</dbReference>
<dbReference type="EMBL" id="CP022278">
    <property type="protein sequence ID" value="ASK27200.1"/>
    <property type="molecule type" value="Genomic_DNA"/>
</dbReference>
<dbReference type="InterPro" id="IPR015797">
    <property type="entry name" value="NUDIX_hydrolase-like_dom_sf"/>
</dbReference>
<evidence type="ECO:0000313" key="3">
    <source>
        <dbReference type="EMBL" id="ASK27200.1"/>
    </source>
</evidence>
<proteinExistence type="predicted"/>
<reference evidence="3 4" key="1">
    <citation type="submission" date="2017-06" db="EMBL/GenBank/DDBJ databases">
        <title>Neisseria chenwenguii sp. nov., isolated from the intestinal contents of Tibetan Plateau Pika in Yushu, Qinghai Province, China.</title>
        <authorList>
            <person name="Zhang G."/>
        </authorList>
    </citation>
    <scope>NUCLEOTIDE SEQUENCE [LARGE SCALE GENOMIC DNA]</scope>
    <source>
        <strain evidence="3 4">10023</strain>
    </source>
</reference>
<dbReference type="InterPro" id="IPR000086">
    <property type="entry name" value="NUDIX_hydrolase_dom"/>
</dbReference>
<dbReference type="AlphaFoldDB" id="A0A220S125"/>
<dbReference type="SUPFAM" id="SSF55811">
    <property type="entry name" value="Nudix"/>
    <property type="match status" value="1"/>
</dbReference>
<gene>
    <name evidence="3" type="ORF">BG910_05105</name>
</gene>
<dbReference type="InterPro" id="IPR020084">
    <property type="entry name" value="NUDIX_hydrolase_CS"/>
</dbReference>
<dbReference type="KEGG" id="nei:BG910_05105"/>
<comment type="cofactor">
    <cofactor evidence="1">
        <name>Mg(2+)</name>
        <dbReference type="ChEBI" id="CHEBI:18420"/>
    </cofactor>
</comment>
<organism evidence="3 4">
    <name type="scientific">Neisseria chenwenguii</name>
    <dbReference type="NCBI Taxonomy" id="1853278"/>
    <lineage>
        <taxon>Bacteria</taxon>
        <taxon>Pseudomonadati</taxon>
        <taxon>Pseudomonadota</taxon>
        <taxon>Betaproteobacteria</taxon>
        <taxon>Neisseriales</taxon>
        <taxon>Neisseriaceae</taxon>
        <taxon>Neisseria</taxon>
    </lineage>
</organism>
<keyword evidence="2 3" id="KW-0378">Hydrolase</keyword>
<keyword evidence="4" id="KW-1185">Reference proteome</keyword>
<dbReference type="Proteomes" id="UP000198238">
    <property type="component" value="Chromosome"/>
</dbReference>
<dbReference type="PROSITE" id="PS00893">
    <property type="entry name" value="NUDIX_BOX"/>
    <property type="match status" value="1"/>
</dbReference>
<name>A0A220S125_9NEIS</name>
<sequence>MSERPHFSQPLDDGIHDSLWQWAQETYGLKGVWQPLWLNGLPLGRLNDKWRDLLLRGWPDFLRENSDGLHLDGKNWRELGENLQQTAAGWRDSGLLPGWRNELFDVYSADGQSLFPLERSAFRPLGLMSHAVHLNGLVHRDGEWKFWIGRRSPDKAVAPNRLDNMVGGGIASGETSTNAVLRESEEEAGLNAALLGGMGLQNKIRSLRPVSRGLHNEVLHIFDVVLPATVRPKNRDGEVAEFMLMGVDELLAAMQNCEMMHDAQLVTLDAFLRYGLLDPDHDLSKWLRRIRFEEEA</sequence>
<protein>
    <submittedName>
        <fullName evidence="3">NUDIX hydrolase</fullName>
    </submittedName>
</protein>
<dbReference type="Pfam" id="PF00293">
    <property type="entry name" value="NUDIX"/>
    <property type="match status" value="1"/>
</dbReference>
<dbReference type="OrthoDB" id="5621792at2"/>
<evidence type="ECO:0000256" key="2">
    <source>
        <dbReference type="ARBA" id="ARBA00022801"/>
    </source>
</evidence>
<dbReference type="PROSITE" id="PS51462">
    <property type="entry name" value="NUDIX"/>
    <property type="match status" value="1"/>
</dbReference>
<dbReference type="RefSeq" id="WP_089035913.1">
    <property type="nucleotide sequence ID" value="NZ_CP022278.1"/>
</dbReference>
<evidence type="ECO:0000313" key="4">
    <source>
        <dbReference type="Proteomes" id="UP000198238"/>
    </source>
</evidence>
<dbReference type="GO" id="GO:0016787">
    <property type="term" value="F:hydrolase activity"/>
    <property type="evidence" value="ECO:0007669"/>
    <property type="project" value="UniProtKB-KW"/>
</dbReference>
<dbReference type="Gene3D" id="3.90.79.10">
    <property type="entry name" value="Nucleoside Triphosphate Pyrophosphohydrolase"/>
    <property type="match status" value="1"/>
</dbReference>